<evidence type="ECO:0000256" key="5">
    <source>
        <dbReference type="SAM" id="MobiDB-lite"/>
    </source>
</evidence>
<comment type="subcellular location">
    <subcellularLocation>
        <location evidence="1">Membrane</location>
        <topology evidence="1">Multi-pass membrane protein</topology>
    </subcellularLocation>
</comment>
<keyword evidence="9" id="KW-1185">Reference proteome</keyword>
<evidence type="ECO:0000259" key="7">
    <source>
        <dbReference type="Pfam" id="PF03151"/>
    </source>
</evidence>
<dbReference type="EMBL" id="JALJOS010000004">
    <property type="protein sequence ID" value="KAK9840074.1"/>
    <property type="molecule type" value="Genomic_DNA"/>
</dbReference>
<dbReference type="Pfam" id="PF03151">
    <property type="entry name" value="TPT"/>
    <property type="match status" value="1"/>
</dbReference>
<organism evidence="8 9">
    <name type="scientific">Apatococcus lobatus</name>
    <dbReference type="NCBI Taxonomy" id="904363"/>
    <lineage>
        <taxon>Eukaryota</taxon>
        <taxon>Viridiplantae</taxon>
        <taxon>Chlorophyta</taxon>
        <taxon>core chlorophytes</taxon>
        <taxon>Trebouxiophyceae</taxon>
        <taxon>Chlorellales</taxon>
        <taxon>Chlorellaceae</taxon>
        <taxon>Apatococcus</taxon>
    </lineage>
</organism>
<evidence type="ECO:0000256" key="1">
    <source>
        <dbReference type="ARBA" id="ARBA00004141"/>
    </source>
</evidence>
<reference evidence="8 9" key="1">
    <citation type="journal article" date="2024" name="Nat. Commun.">
        <title>Phylogenomics reveals the evolutionary origins of lichenization in chlorophyte algae.</title>
        <authorList>
            <person name="Puginier C."/>
            <person name="Libourel C."/>
            <person name="Otte J."/>
            <person name="Skaloud P."/>
            <person name="Haon M."/>
            <person name="Grisel S."/>
            <person name="Petersen M."/>
            <person name="Berrin J.G."/>
            <person name="Delaux P.M."/>
            <person name="Dal Grande F."/>
            <person name="Keller J."/>
        </authorList>
    </citation>
    <scope>NUCLEOTIDE SEQUENCE [LARGE SCALE GENOMIC DNA]</scope>
    <source>
        <strain evidence="8 9">SAG 2145</strain>
    </source>
</reference>
<dbReference type="PANTHER" id="PTHR11132">
    <property type="entry name" value="SOLUTE CARRIER FAMILY 35"/>
    <property type="match status" value="1"/>
</dbReference>
<evidence type="ECO:0000256" key="2">
    <source>
        <dbReference type="ARBA" id="ARBA00022692"/>
    </source>
</evidence>
<keyword evidence="2 6" id="KW-0812">Transmembrane</keyword>
<evidence type="ECO:0000313" key="9">
    <source>
        <dbReference type="Proteomes" id="UP001438707"/>
    </source>
</evidence>
<keyword evidence="3 6" id="KW-1133">Transmembrane helix</keyword>
<accession>A0AAW1S1I9</accession>
<dbReference type="InterPro" id="IPR050186">
    <property type="entry name" value="TPT_transporter"/>
</dbReference>
<feature type="compositionally biased region" description="Gly residues" evidence="5">
    <location>
        <begin position="419"/>
        <end position="438"/>
    </location>
</feature>
<dbReference type="InterPro" id="IPR004853">
    <property type="entry name" value="Sugar_P_trans_dom"/>
</dbReference>
<sequence length="454" mass="47080">MSSVGSRGCLRTQSSSGLRHVPAVLCASRLTASTPTAQVGRSAPFHGQQLVSRPRLAQRLSSRSRSAMSQTVASAAAAGGPIDGTVAKVAGPEAATPLVTAGFIGMWYALNVGFNLQNKTLFNYFPYPWTVSAVHVVVGLAYCVVAYAVGAKKASFGRKVTWAEFLRLAPPASMHALGHIAANLSFAAVAISLTHTVKTLEPVFSATLSKLILGTNTPLPVCATLVPIMAGVSLASAAELSFSWMGFTTAMISNLTFGFRAVLSKQLMGSINDLDSTAVYAYTTLISVIICVPLALIFEGGKIRQGITAATESHPNFWYQLILVGLLYHLYNQFAFNTLQRVSPVSHGVCNVVKRVVIIGTSVLFFGNKLTTKTKIGTAIALLGTYLYTEASKKYGKGHGASSASAAKATPPPPPGPPSGGESGGSSGGSGNVVGGNMGPPPPYGSKGGGDLKV</sequence>
<keyword evidence="4 6" id="KW-0472">Membrane</keyword>
<comment type="caution">
    <text evidence="8">The sequence shown here is derived from an EMBL/GenBank/DDBJ whole genome shotgun (WGS) entry which is preliminary data.</text>
</comment>
<feature type="transmembrane region" description="Helical" evidence="6">
    <location>
        <begin position="98"/>
        <end position="117"/>
    </location>
</feature>
<evidence type="ECO:0000313" key="8">
    <source>
        <dbReference type="EMBL" id="KAK9840074.1"/>
    </source>
</evidence>
<protein>
    <recommendedName>
        <fullName evidence="7">Sugar phosphate transporter domain-containing protein</fullName>
    </recommendedName>
</protein>
<evidence type="ECO:0000256" key="3">
    <source>
        <dbReference type="ARBA" id="ARBA00022989"/>
    </source>
</evidence>
<feature type="domain" description="Sugar phosphate transporter" evidence="7">
    <location>
        <begin position="100"/>
        <end position="388"/>
    </location>
</feature>
<feature type="transmembrane region" description="Helical" evidence="6">
    <location>
        <begin position="279"/>
        <end position="298"/>
    </location>
</feature>
<name>A0AAW1S1I9_9CHLO</name>
<dbReference type="InterPro" id="IPR037185">
    <property type="entry name" value="EmrE-like"/>
</dbReference>
<feature type="region of interest" description="Disordered" evidence="5">
    <location>
        <begin position="399"/>
        <end position="454"/>
    </location>
</feature>
<proteinExistence type="predicted"/>
<dbReference type="AlphaFoldDB" id="A0AAW1S1I9"/>
<dbReference type="GO" id="GO:0016020">
    <property type="term" value="C:membrane"/>
    <property type="evidence" value="ECO:0007669"/>
    <property type="project" value="UniProtKB-SubCell"/>
</dbReference>
<evidence type="ECO:0000256" key="6">
    <source>
        <dbReference type="SAM" id="Phobius"/>
    </source>
</evidence>
<feature type="transmembrane region" description="Helical" evidence="6">
    <location>
        <begin position="217"/>
        <end position="235"/>
    </location>
</feature>
<feature type="compositionally biased region" description="Low complexity" evidence="5">
    <location>
        <begin position="400"/>
        <end position="409"/>
    </location>
</feature>
<dbReference type="SUPFAM" id="SSF103481">
    <property type="entry name" value="Multidrug resistance efflux transporter EmrE"/>
    <property type="match status" value="1"/>
</dbReference>
<feature type="transmembrane region" description="Helical" evidence="6">
    <location>
        <begin position="129"/>
        <end position="149"/>
    </location>
</feature>
<feature type="transmembrane region" description="Helical" evidence="6">
    <location>
        <begin position="242"/>
        <end position="259"/>
    </location>
</feature>
<gene>
    <name evidence="8" type="ORF">WJX74_002960</name>
</gene>
<dbReference type="Proteomes" id="UP001438707">
    <property type="component" value="Unassembled WGS sequence"/>
</dbReference>
<evidence type="ECO:0000256" key="4">
    <source>
        <dbReference type="ARBA" id="ARBA00023136"/>
    </source>
</evidence>
<feature type="transmembrane region" description="Helical" evidence="6">
    <location>
        <begin position="176"/>
        <end position="197"/>
    </location>
</feature>